<dbReference type="Pfam" id="PF00168">
    <property type="entry name" value="C2"/>
    <property type="match status" value="1"/>
</dbReference>
<dbReference type="Gene3D" id="2.60.40.150">
    <property type="entry name" value="C2 domain"/>
    <property type="match status" value="1"/>
</dbReference>
<gene>
    <name evidence="2" type="ORF">KUTeg_018416</name>
</gene>
<dbReference type="SMART" id="SM00239">
    <property type="entry name" value="C2"/>
    <property type="match status" value="1"/>
</dbReference>
<dbReference type="InterPro" id="IPR000008">
    <property type="entry name" value="C2_dom"/>
</dbReference>
<reference evidence="2 3" key="1">
    <citation type="submission" date="2022-12" db="EMBL/GenBank/DDBJ databases">
        <title>Chromosome-level genome of Tegillarca granosa.</title>
        <authorList>
            <person name="Kim J."/>
        </authorList>
    </citation>
    <scope>NUCLEOTIDE SEQUENCE [LARGE SCALE GENOMIC DNA]</scope>
    <source>
        <strain evidence="2">Teg-2019</strain>
        <tissue evidence="2">Adductor muscle</tissue>
    </source>
</reference>
<dbReference type="SUPFAM" id="SSF49562">
    <property type="entry name" value="C2 domain (Calcium/lipid-binding domain, CaLB)"/>
    <property type="match status" value="1"/>
</dbReference>
<organism evidence="2 3">
    <name type="scientific">Tegillarca granosa</name>
    <name type="common">Malaysian cockle</name>
    <name type="synonym">Anadara granosa</name>
    <dbReference type="NCBI Taxonomy" id="220873"/>
    <lineage>
        <taxon>Eukaryota</taxon>
        <taxon>Metazoa</taxon>
        <taxon>Spiralia</taxon>
        <taxon>Lophotrochozoa</taxon>
        <taxon>Mollusca</taxon>
        <taxon>Bivalvia</taxon>
        <taxon>Autobranchia</taxon>
        <taxon>Pteriomorphia</taxon>
        <taxon>Arcoida</taxon>
        <taxon>Arcoidea</taxon>
        <taxon>Arcidae</taxon>
        <taxon>Tegillarca</taxon>
    </lineage>
</organism>
<dbReference type="EMBL" id="JARBDR010000903">
    <property type="protein sequence ID" value="KAJ8304833.1"/>
    <property type="molecule type" value="Genomic_DNA"/>
</dbReference>
<comment type="caution">
    <text evidence="2">The sequence shown here is derived from an EMBL/GenBank/DDBJ whole genome shotgun (WGS) entry which is preliminary data.</text>
</comment>
<name>A0ABQ9EHT5_TEGGR</name>
<evidence type="ECO:0000313" key="3">
    <source>
        <dbReference type="Proteomes" id="UP001217089"/>
    </source>
</evidence>
<dbReference type="InterPro" id="IPR035892">
    <property type="entry name" value="C2_domain_sf"/>
</dbReference>
<keyword evidence="3" id="KW-1185">Reference proteome</keyword>
<dbReference type="PANTHER" id="PTHR10024">
    <property type="entry name" value="SYNAPTOTAGMIN"/>
    <property type="match status" value="1"/>
</dbReference>
<proteinExistence type="predicted"/>
<feature type="domain" description="C2" evidence="1">
    <location>
        <begin position="1"/>
        <end position="94"/>
    </location>
</feature>
<sequence>MLPRLNVKNPYVRVEVAQPGRSVSRKQTKIKRGTSQPVYNDVFAFSVSPKVDDMLHTAIVLKVFDHDRIRSDDVVGQLKLGHGSTQETEINHWNAAMHVIGQETIRWHYLVDCDDDFKEQRISIAI</sequence>
<accession>A0ABQ9EHT5</accession>
<dbReference type="Proteomes" id="UP001217089">
    <property type="component" value="Unassembled WGS sequence"/>
</dbReference>
<dbReference type="PROSITE" id="PS50004">
    <property type="entry name" value="C2"/>
    <property type="match status" value="1"/>
</dbReference>
<evidence type="ECO:0000313" key="2">
    <source>
        <dbReference type="EMBL" id="KAJ8304833.1"/>
    </source>
</evidence>
<protein>
    <recommendedName>
        <fullName evidence="1">C2 domain-containing protein</fullName>
    </recommendedName>
</protein>
<evidence type="ECO:0000259" key="1">
    <source>
        <dbReference type="PROSITE" id="PS50004"/>
    </source>
</evidence>